<comment type="caution">
    <text evidence="9">The sequence shown here is derived from an EMBL/GenBank/DDBJ whole genome shotgun (WGS) entry which is preliminary data.</text>
</comment>
<dbReference type="RefSeq" id="WP_264506118.1">
    <property type="nucleotide sequence ID" value="NZ_JAPDFL010000001.1"/>
</dbReference>
<keyword evidence="6 8" id="KW-1133">Transmembrane helix</keyword>
<feature type="transmembrane region" description="Helical" evidence="8">
    <location>
        <begin position="227"/>
        <end position="245"/>
    </location>
</feature>
<reference evidence="9 10" key="1">
    <citation type="submission" date="2022-10" db="EMBL/GenBank/DDBJ databases">
        <title>Pararhodobacter sp. nov., isolated from marine algae.</title>
        <authorList>
            <person name="Choi B.J."/>
            <person name="Kim J.M."/>
            <person name="Lee J.K."/>
            <person name="Choi D.G."/>
            <person name="Jeon C.O."/>
        </authorList>
    </citation>
    <scope>NUCLEOTIDE SEQUENCE [LARGE SCALE GENOMIC DNA]</scope>
    <source>
        <strain evidence="9 10">ZQ420</strain>
    </source>
</reference>
<dbReference type="PANTHER" id="PTHR30269">
    <property type="entry name" value="TRANSMEMBRANE PROTEIN YFCA"/>
    <property type="match status" value="1"/>
</dbReference>
<evidence type="ECO:0000256" key="1">
    <source>
        <dbReference type="ARBA" id="ARBA00004651"/>
    </source>
</evidence>
<evidence type="ECO:0000256" key="7">
    <source>
        <dbReference type="ARBA" id="ARBA00023136"/>
    </source>
</evidence>
<evidence type="ECO:0000256" key="5">
    <source>
        <dbReference type="ARBA" id="ARBA00022692"/>
    </source>
</evidence>
<comment type="subcellular location">
    <subcellularLocation>
        <location evidence="1 8">Cell membrane</location>
        <topology evidence="1 8">Multi-pass membrane protein</topology>
    </subcellularLocation>
</comment>
<keyword evidence="10" id="KW-1185">Reference proteome</keyword>
<protein>
    <recommendedName>
        <fullName evidence="8">Probable membrane transporter protein</fullName>
    </recommendedName>
</protein>
<keyword evidence="5 8" id="KW-0812">Transmembrane</keyword>
<sequence>MTLELIETITVIAIGFALGGILKGATGVGAPIIAVPLLAIYFDVRFAIVIFSIPNILPNIWQAWAYRKTLLPLRFVVPFTLAGMLGAACGTWVLANAPTDLLPLGVAGAVLLYIGFRLLRPHWILPYPKAVKLAPPVGFIAGMLQTASGLSAPASVTFLSAMKLDRAAFIPTVSTFFIGLGVVQIPMLIGYGFLTPERALLSAAALIPLTAAMPLGARLVRHLPKEVFDRVILGLLAILAIKLLVTAF</sequence>
<dbReference type="Proteomes" id="UP001208938">
    <property type="component" value="Unassembled WGS sequence"/>
</dbReference>
<dbReference type="InterPro" id="IPR052017">
    <property type="entry name" value="TSUP"/>
</dbReference>
<dbReference type="InterPro" id="IPR002781">
    <property type="entry name" value="TM_pro_TauE-like"/>
</dbReference>
<proteinExistence type="inferred from homology"/>
<dbReference type="EMBL" id="JAPDFL010000001">
    <property type="protein sequence ID" value="MCW1933174.1"/>
    <property type="molecule type" value="Genomic_DNA"/>
</dbReference>
<gene>
    <name evidence="9" type="ORF">OKW52_13125</name>
</gene>
<evidence type="ECO:0000313" key="10">
    <source>
        <dbReference type="Proteomes" id="UP001208938"/>
    </source>
</evidence>
<evidence type="ECO:0000313" key="9">
    <source>
        <dbReference type="EMBL" id="MCW1933174.1"/>
    </source>
</evidence>
<feature type="transmembrane region" description="Helical" evidence="8">
    <location>
        <begin position="139"/>
        <end position="161"/>
    </location>
</feature>
<feature type="transmembrane region" description="Helical" evidence="8">
    <location>
        <begin position="73"/>
        <end position="94"/>
    </location>
</feature>
<evidence type="ECO:0000256" key="6">
    <source>
        <dbReference type="ARBA" id="ARBA00022989"/>
    </source>
</evidence>
<feature type="transmembrane region" description="Helical" evidence="8">
    <location>
        <begin position="173"/>
        <end position="194"/>
    </location>
</feature>
<feature type="transmembrane region" description="Helical" evidence="8">
    <location>
        <begin position="200"/>
        <end position="220"/>
    </location>
</feature>
<dbReference type="PANTHER" id="PTHR30269:SF37">
    <property type="entry name" value="MEMBRANE TRANSPORTER PROTEIN"/>
    <property type="match status" value="1"/>
</dbReference>
<accession>A0ABT3H052</accession>
<keyword evidence="3" id="KW-0813">Transport</keyword>
<keyword evidence="7 8" id="KW-0472">Membrane</keyword>
<keyword evidence="4 8" id="KW-1003">Cell membrane</keyword>
<evidence type="ECO:0000256" key="8">
    <source>
        <dbReference type="RuleBase" id="RU363041"/>
    </source>
</evidence>
<organism evidence="9 10">
    <name type="scientific">Pararhodobacter zhoushanensis</name>
    <dbReference type="NCBI Taxonomy" id="2479545"/>
    <lineage>
        <taxon>Bacteria</taxon>
        <taxon>Pseudomonadati</taxon>
        <taxon>Pseudomonadota</taxon>
        <taxon>Alphaproteobacteria</taxon>
        <taxon>Rhodobacterales</taxon>
        <taxon>Paracoccaceae</taxon>
        <taxon>Pararhodobacter</taxon>
    </lineage>
</organism>
<feature type="transmembrane region" description="Helical" evidence="8">
    <location>
        <begin position="101"/>
        <end position="119"/>
    </location>
</feature>
<evidence type="ECO:0000256" key="4">
    <source>
        <dbReference type="ARBA" id="ARBA00022475"/>
    </source>
</evidence>
<evidence type="ECO:0000256" key="3">
    <source>
        <dbReference type="ARBA" id="ARBA00022448"/>
    </source>
</evidence>
<name>A0ABT3H052_9RHOB</name>
<dbReference type="Pfam" id="PF01925">
    <property type="entry name" value="TauE"/>
    <property type="match status" value="1"/>
</dbReference>
<feature type="transmembrane region" description="Helical" evidence="8">
    <location>
        <begin position="6"/>
        <end position="25"/>
    </location>
</feature>
<evidence type="ECO:0000256" key="2">
    <source>
        <dbReference type="ARBA" id="ARBA00009142"/>
    </source>
</evidence>
<comment type="similarity">
    <text evidence="2 8">Belongs to the 4-toluene sulfonate uptake permease (TSUP) (TC 2.A.102) family.</text>
</comment>